<feature type="compositionally biased region" description="Basic and acidic residues" evidence="1">
    <location>
        <begin position="294"/>
        <end position="308"/>
    </location>
</feature>
<evidence type="ECO:0000256" key="1">
    <source>
        <dbReference type="SAM" id="MobiDB-lite"/>
    </source>
</evidence>
<dbReference type="AlphaFoldDB" id="A0A4Q0M2W5"/>
<accession>A0A4Q0M2W5</accession>
<dbReference type="GO" id="GO:0016788">
    <property type="term" value="F:hydrolase activity, acting on ester bonds"/>
    <property type="evidence" value="ECO:0007669"/>
    <property type="project" value="InterPro"/>
</dbReference>
<name>A0A4Q0M2W5_9SPHI</name>
<sequence length="319" mass="36937">MLKKIGLSVTLGGLVLICSSWGFFAHKRISRMAVFTLPPEMIRFYKNNLAFVTEHSVDPDKKRYSDPAEGTRHFLDSERYGNSPFDSIPMKWKDAAAKYSADTLNMYGTVPWQIERTYYALVKAFEQRDSIRILRLSSNISHYISDAHVPLHATWNYNGQLTNQTGIHGFWESRLPELFSDHYNFFTGKARYIENPLKEAWQILKQSHHYKDTVFIIEAAISKTFPSDKKYSYSERNGVVTRQYSRAYSKAFHDALNGMVEERMRSAILETGSYWYSAWVDAGQPNLNQFKSHIDPEEKTGDKDDKLFRKGKVLGRPDL</sequence>
<reference evidence="2 3" key="1">
    <citation type="submission" date="2018-12" db="EMBL/GenBank/DDBJ databases">
        <title>The Draft Genome Sequence of the Soil Bacterium Pedobacter tournemirensis R1.</title>
        <authorList>
            <person name="He J."/>
        </authorList>
    </citation>
    <scope>NUCLEOTIDE SEQUENCE [LARGE SCALE GENOMIC DNA]</scope>
    <source>
        <strain evidence="2 3">R1</strain>
    </source>
</reference>
<organism evidence="2 3">
    <name type="scientific">Arcticibacter tournemirensis</name>
    <dbReference type="NCBI Taxonomy" id="699437"/>
    <lineage>
        <taxon>Bacteria</taxon>
        <taxon>Pseudomonadati</taxon>
        <taxon>Bacteroidota</taxon>
        <taxon>Sphingobacteriia</taxon>
        <taxon>Sphingobacteriales</taxon>
        <taxon>Sphingobacteriaceae</taxon>
        <taxon>Arcticibacter</taxon>
    </lineage>
</organism>
<gene>
    <name evidence="2" type="ORF">EKH83_19990</name>
</gene>
<dbReference type="CDD" id="cd10981">
    <property type="entry name" value="ZnPC_S1P1"/>
    <property type="match status" value="1"/>
</dbReference>
<dbReference type="Proteomes" id="UP000290848">
    <property type="component" value="Unassembled WGS sequence"/>
</dbReference>
<evidence type="ECO:0000313" key="2">
    <source>
        <dbReference type="EMBL" id="RXF67250.1"/>
    </source>
</evidence>
<dbReference type="Gene3D" id="1.10.575.10">
    <property type="entry name" value="P1 Nuclease"/>
    <property type="match status" value="1"/>
</dbReference>
<dbReference type="InterPro" id="IPR008947">
    <property type="entry name" value="PLipase_C/P1_nuclease_dom_sf"/>
</dbReference>
<proteinExistence type="predicted"/>
<comment type="caution">
    <text evidence="2">The sequence shown here is derived from an EMBL/GenBank/DDBJ whole genome shotgun (WGS) entry which is preliminary data.</text>
</comment>
<dbReference type="EMBL" id="RXOC01000019">
    <property type="protein sequence ID" value="RXF67250.1"/>
    <property type="molecule type" value="Genomic_DNA"/>
</dbReference>
<dbReference type="SUPFAM" id="SSF48537">
    <property type="entry name" value="Phospholipase C/P1 nuclease"/>
    <property type="match status" value="1"/>
</dbReference>
<feature type="region of interest" description="Disordered" evidence="1">
    <location>
        <begin position="294"/>
        <end position="319"/>
    </location>
</feature>
<evidence type="ECO:0000313" key="3">
    <source>
        <dbReference type="Proteomes" id="UP000290848"/>
    </source>
</evidence>
<dbReference type="RefSeq" id="WP_128771240.1">
    <property type="nucleotide sequence ID" value="NZ_RXOC01000019.1"/>
</dbReference>
<protein>
    <submittedName>
        <fullName evidence="2">S1/P1 Nuclease</fullName>
    </submittedName>
</protein>